<dbReference type="AlphaFoldDB" id="A0A2R7UB47"/>
<dbReference type="RefSeq" id="WP_108481767.1">
    <property type="nucleotide sequence ID" value="NZ_QANO01000192.1"/>
</dbReference>
<comment type="caution">
    <text evidence="1">The sequence shown here is derived from an EMBL/GenBank/DDBJ whole genome shotgun (WGS) entry which is preliminary data.</text>
</comment>
<gene>
    <name evidence="1" type="ORF">DBB42_26500</name>
</gene>
<dbReference type="Proteomes" id="UP000244874">
    <property type="component" value="Unassembled WGS sequence"/>
</dbReference>
<evidence type="ECO:0000313" key="2">
    <source>
        <dbReference type="Proteomes" id="UP000244874"/>
    </source>
</evidence>
<name>A0A2R7UB47_PSEDL</name>
<evidence type="ECO:0000313" key="1">
    <source>
        <dbReference type="EMBL" id="PTU49241.1"/>
    </source>
</evidence>
<organism evidence="1 2">
    <name type="scientific">Pseudomonas plecoglossicida</name>
    <dbReference type="NCBI Taxonomy" id="70775"/>
    <lineage>
        <taxon>Bacteria</taxon>
        <taxon>Pseudomonadati</taxon>
        <taxon>Pseudomonadota</taxon>
        <taxon>Gammaproteobacteria</taxon>
        <taxon>Pseudomonadales</taxon>
        <taxon>Pseudomonadaceae</taxon>
        <taxon>Pseudomonas</taxon>
    </lineage>
</organism>
<dbReference type="EMBL" id="QANO01000192">
    <property type="protein sequence ID" value="PTU49241.1"/>
    <property type="molecule type" value="Genomic_DNA"/>
</dbReference>
<reference evidence="1 2" key="1">
    <citation type="submission" date="2018-04" db="EMBL/GenBank/DDBJ databases">
        <authorList>
            <person name="Go L.Y."/>
            <person name="Mitchell J.A."/>
        </authorList>
    </citation>
    <scope>NUCLEOTIDE SEQUENCE [LARGE SCALE GENOMIC DNA]</scope>
    <source>
        <strain evidence="1 2">KCJK7865</strain>
    </source>
</reference>
<accession>A0A2R7UB47</accession>
<protein>
    <submittedName>
        <fullName evidence="1">Uncharacterized protein</fullName>
    </submittedName>
</protein>
<sequence length="101" mass="10742">MSEKDPLPPINGADRNLVEKMVGYGITGTSDHFRMLSFWRRLLAGDNDPEEIAQGLALALRPGRYIPNPGPGRSMAVTINISGSPDAQALADALNGALGVR</sequence>
<proteinExistence type="predicted"/>